<gene>
    <name evidence="9" type="ORF">PAC_01446</name>
</gene>
<evidence type="ECO:0000256" key="3">
    <source>
        <dbReference type="ARBA" id="ARBA00022729"/>
    </source>
</evidence>
<evidence type="ECO:0000256" key="1">
    <source>
        <dbReference type="ARBA" id="ARBA00010092"/>
    </source>
</evidence>
<evidence type="ECO:0000256" key="2">
    <source>
        <dbReference type="ARBA" id="ARBA00022487"/>
    </source>
</evidence>
<proteinExistence type="inferred from homology"/>
<accession>A0A1L7WFP2</accession>
<dbReference type="Pfam" id="PF22244">
    <property type="entry name" value="GCE_fung"/>
    <property type="match status" value="1"/>
</dbReference>
<sequence length="369" mass="40013">MGSSTILPDPFQFAGGGPKVTTKSQWDCRRQQISSLIQKYELGYLLPKPSILTANLTSTSSPSTFNLNINTTTNNKTISFSTAIIYPISGQAPYPAVIAYGAPSIPIPSNIATINLNNDDIALQNDASSRGIGKFYDLYGSNATASAMTAWSWAVSRTIDALELLLVNTTKINASSLGMTGCSRNGKGALVAGAFEPRIALTIPQESGSGGDACWRLSDAEQAAGGVVQTSSEIVNENVWFSVEFEQFAQYKTDLLPFDRHMLAGLIAPRALLAIENTAYEWLSPQSSFGCMTAARKVWVALGASDRMGFSQDGNHSHCVFPADQQPELSAFIEKFLLDQEGVDTDVFKTTNETFDEARWIDWDVPKLY</sequence>
<keyword evidence="3" id="KW-0732">Signal</keyword>
<dbReference type="Gene3D" id="3.40.50.1820">
    <property type="entry name" value="alpha/beta hydrolase"/>
    <property type="match status" value="1"/>
</dbReference>
<keyword evidence="5" id="KW-0439">Lignin degradation</keyword>
<dbReference type="STRING" id="576137.A0A1L7WFP2"/>
<evidence type="ECO:0000256" key="5">
    <source>
        <dbReference type="ARBA" id="ARBA00023185"/>
    </source>
</evidence>
<dbReference type="Proteomes" id="UP000184330">
    <property type="component" value="Unassembled WGS sequence"/>
</dbReference>
<dbReference type="InterPro" id="IPR054579">
    <property type="entry name" value="GCE-like_dom"/>
</dbReference>
<name>A0A1L7WFP2_9HELO</name>
<evidence type="ECO:0000256" key="7">
    <source>
        <dbReference type="ARBA" id="ARBA00026105"/>
    </source>
</evidence>
<keyword evidence="2" id="KW-0719">Serine esterase</keyword>
<dbReference type="GO" id="GO:0052689">
    <property type="term" value="F:carboxylic ester hydrolase activity"/>
    <property type="evidence" value="ECO:0007669"/>
    <property type="project" value="UniProtKB-KW"/>
</dbReference>
<feature type="domain" description="4-O-methyl-glucuronoyl methylesterase-like" evidence="8">
    <location>
        <begin position="69"/>
        <end position="303"/>
    </location>
</feature>
<keyword evidence="10" id="KW-1185">Reference proteome</keyword>
<dbReference type="InterPro" id="IPR029058">
    <property type="entry name" value="AB_hydrolase_fold"/>
</dbReference>
<dbReference type="EMBL" id="FJOG01000002">
    <property type="protein sequence ID" value="CZR51569.1"/>
    <property type="molecule type" value="Genomic_DNA"/>
</dbReference>
<dbReference type="SUPFAM" id="SSF53474">
    <property type="entry name" value="alpha/beta-Hydrolases"/>
    <property type="match status" value="1"/>
</dbReference>
<reference evidence="9 10" key="1">
    <citation type="submission" date="2016-03" db="EMBL/GenBank/DDBJ databases">
        <authorList>
            <person name="Ploux O."/>
        </authorList>
    </citation>
    <scope>NUCLEOTIDE SEQUENCE [LARGE SCALE GENOMIC DNA]</scope>
    <source>
        <strain evidence="9 10">UAMH 11012</strain>
    </source>
</reference>
<organism evidence="9 10">
    <name type="scientific">Phialocephala subalpina</name>
    <dbReference type="NCBI Taxonomy" id="576137"/>
    <lineage>
        <taxon>Eukaryota</taxon>
        <taxon>Fungi</taxon>
        <taxon>Dikarya</taxon>
        <taxon>Ascomycota</taxon>
        <taxon>Pezizomycotina</taxon>
        <taxon>Leotiomycetes</taxon>
        <taxon>Helotiales</taxon>
        <taxon>Mollisiaceae</taxon>
        <taxon>Phialocephala</taxon>
        <taxon>Phialocephala fortinii species complex</taxon>
    </lineage>
</organism>
<dbReference type="OrthoDB" id="3781271at2759"/>
<keyword evidence="4" id="KW-0378">Hydrolase</keyword>
<dbReference type="EC" id="3.1.1.117" evidence="7"/>
<dbReference type="GO" id="GO:0046274">
    <property type="term" value="P:lignin catabolic process"/>
    <property type="evidence" value="ECO:0007669"/>
    <property type="project" value="UniProtKB-KW"/>
</dbReference>
<evidence type="ECO:0000256" key="4">
    <source>
        <dbReference type="ARBA" id="ARBA00022801"/>
    </source>
</evidence>
<protein>
    <recommendedName>
        <fullName evidence="7">(4-O-methyl)-D-glucuronate--lignin esterase</fullName>
        <ecNumber evidence="7">3.1.1.117</ecNumber>
    </recommendedName>
</protein>
<dbReference type="AlphaFoldDB" id="A0A1L7WFP2"/>
<evidence type="ECO:0000313" key="10">
    <source>
        <dbReference type="Proteomes" id="UP000184330"/>
    </source>
</evidence>
<comment type="catalytic activity">
    <reaction evidence="6">
        <text>a 4-O-methyl-alpha-D-glucuronosyl ester derivative + H2O = 4-O-methyl-alpha-D-glucuronate derivative + an alcohol + H(+)</text>
        <dbReference type="Rhea" id="RHEA:67452"/>
        <dbReference type="ChEBI" id="CHEBI:15377"/>
        <dbReference type="ChEBI" id="CHEBI:15378"/>
        <dbReference type="ChEBI" id="CHEBI:30879"/>
        <dbReference type="ChEBI" id="CHEBI:171667"/>
        <dbReference type="ChEBI" id="CHEBI:171668"/>
        <dbReference type="EC" id="3.1.1.117"/>
    </reaction>
    <physiologicalReaction direction="left-to-right" evidence="6">
        <dbReference type="Rhea" id="RHEA:67453"/>
    </physiologicalReaction>
</comment>
<comment type="similarity">
    <text evidence="1">Belongs to the carbohydrate esterase 15 (CE15) family.</text>
</comment>
<evidence type="ECO:0000313" key="9">
    <source>
        <dbReference type="EMBL" id="CZR51569.1"/>
    </source>
</evidence>
<dbReference type="ESTHER" id="9helo-a0a1l7wfp2">
    <property type="family name" value="Glucuronoyl_esterase"/>
</dbReference>
<evidence type="ECO:0000259" key="8">
    <source>
        <dbReference type="Pfam" id="PF22244"/>
    </source>
</evidence>
<evidence type="ECO:0000256" key="6">
    <source>
        <dbReference type="ARBA" id="ARBA00024511"/>
    </source>
</evidence>